<protein>
    <recommendedName>
        <fullName evidence="1">tRNA-uridine aminocarboxypropyltransferase</fullName>
        <ecNumber evidence="1">2.5.1.25</ecNumber>
    </recommendedName>
</protein>
<dbReference type="SMART" id="SM01144">
    <property type="entry name" value="DTW"/>
    <property type="match status" value="1"/>
</dbReference>
<dbReference type="InterPro" id="IPR005636">
    <property type="entry name" value="DTW"/>
</dbReference>
<evidence type="ECO:0000256" key="5">
    <source>
        <dbReference type="ARBA" id="ARBA00034489"/>
    </source>
</evidence>
<dbReference type="PANTHER" id="PTHR21392:SF0">
    <property type="entry name" value="TRNA-URIDINE AMINOCARBOXYPROPYLTRANSFERASE 2"/>
    <property type="match status" value="1"/>
</dbReference>
<keyword evidence="8" id="KW-1185">Reference proteome</keyword>
<dbReference type="PANTHER" id="PTHR21392">
    <property type="entry name" value="TRNA-URIDINE AMINOCARBOXYPROPYLTRANSFERASE 2"/>
    <property type="match status" value="1"/>
</dbReference>
<keyword evidence="4" id="KW-0819">tRNA processing</keyword>
<evidence type="ECO:0000313" key="7">
    <source>
        <dbReference type="EMBL" id="MBR7890024.1"/>
    </source>
</evidence>
<evidence type="ECO:0000313" key="8">
    <source>
        <dbReference type="Proteomes" id="UP000679722"/>
    </source>
</evidence>
<accession>A0ABS5HG84</accession>
<name>A0ABS5HG84_9GAMM</name>
<evidence type="ECO:0000256" key="2">
    <source>
        <dbReference type="ARBA" id="ARBA00022679"/>
    </source>
</evidence>
<evidence type="ECO:0000256" key="4">
    <source>
        <dbReference type="ARBA" id="ARBA00022694"/>
    </source>
</evidence>
<proteinExistence type="inferred from homology"/>
<dbReference type="Proteomes" id="UP000679722">
    <property type="component" value="Unassembled WGS sequence"/>
</dbReference>
<keyword evidence="3" id="KW-0949">S-adenosyl-L-methionine</keyword>
<organism evidence="7 8">
    <name type="scientific">Marinomonas vulgaris</name>
    <dbReference type="NCBI Taxonomy" id="2823372"/>
    <lineage>
        <taxon>Bacteria</taxon>
        <taxon>Pseudomonadati</taxon>
        <taxon>Pseudomonadota</taxon>
        <taxon>Gammaproteobacteria</taxon>
        <taxon>Oceanospirillales</taxon>
        <taxon>Oceanospirillaceae</taxon>
        <taxon>Marinomonas</taxon>
    </lineage>
</organism>
<dbReference type="InterPro" id="IPR039262">
    <property type="entry name" value="DTWD2/TAPT"/>
</dbReference>
<comment type="caution">
    <text evidence="7">The sequence shown here is derived from an EMBL/GenBank/DDBJ whole genome shotgun (WGS) entry which is preliminary data.</text>
</comment>
<keyword evidence="2" id="KW-0808">Transferase</keyword>
<feature type="domain" description="DTW" evidence="6">
    <location>
        <begin position="1"/>
        <end position="153"/>
    </location>
</feature>
<reference evidence="8" key="1">
    <citation type="submission" date="2023-07" db="EMBL/GenBank/DDBJ databases">
        <title>Marinomonas vulgaris A79, complete genome.</title>
        <authorList>
            <person name="Ying J.-J."/>
        </authorList>
    </citation>
    <scope>NUCLEOTIDE SEQUENCE [LARGE SCALE GENOMIC DNA]</scope>
    <source>
        <strain evidence="8">A79</strain>
    </source>
</reference>
<evidence type="ECO:0000256" key="1">
    <source>
        <dbReference type="ARBA" id="ARBA00012386"/>
    </source>
</evidence>
<gene>
    <name evidence="7" type="ORF">J9B83_14010</name>
</gene>
<evidence type="ECO:0000259" key="6">
    <source>
        <dbReference type="SMART" id="SM01144"/>
    </source>
</evidence>
<dbReference type="EC" id="2.5.1.25" evidence="1"/>
<evidence type="ECO:0000256" key="3">
    <source>
        <dbReference type="ARBA" id="ARBA00022691"/>
    </source>
</evidence>
<comment type="similarity">
    <text evidence="5">Belongs to the TDD superfamily. DTWD2 family.</text>
</comment>
<dbReference type="EMBL" id="JAGSSV010000026">
    <property type="protein sequence ID" value="MBR7890024.1"/>
    <property type="molecule type" value="Genomic_DNA"/>
</dbReference>
<dbReference type="RefSeq" id="WP_211537448.1">
    <property type="nucleotide sequence ID" value="NZ_JAGSSV010000026.1"/>
</dbReference>
<sequence>MKIWLLTHSEEIKKTTGTGPLVKSALGLQCEIVVWSRVSPDEAILNLPNNTTLLIYPKVQAETISYDTVFSEIENIIILDGTWQQARKMYNQSPYLQRLTHYEIHGVKSVYNKRRNQKETGLCTAEVAIHLLQKNNHPAAPRLVDDFHRFNQSQ</sequence>
<dbReference type="Pfam" id="PF03942">
    <property type="entry name" value="DTW"/>
    <property type="match status" value="1"/>
</dbReference>